<gene>
    <name evidence="1" type="ORF">CA13_63540</name>
</gene>
<accession>A0A5C5ZEB3</accession>
<dbReference type="Proteomes" id="UP000315010">
    <property type="component" value="Unassembled WGS sequence"/>
</dbReference>
<dbReference type="EMBL" id="SJPJ01000001">
    <property type="protein sequence ID" value="TWT84873.1"/>
    <property type="molecule type" value="Genomic_DNA"/>
</dbReference>
<proteinExistence type="predicted"/>
<keyword evidence="2" id="KW-1185">Reference proteome</keyword>
<protein>
    <submittedName>
        <fullName evidence="1">Uncharacterized protein</fullName>
    </submittedName>
</protein>
<sequence length="42" mass="4543">MNCPGFFLAIVDIAGQYFRSVASVSVDSHASKVDAVWPLWSA</sequence>
<reference evidence="1 2" key="1">
    <citation type="submission" date="2019-02" db="EMBL/GenBank/DDBJ databases">
        <title>Deep-cultivation of Planctomycetes and their phenomic and genomic characterization uncovers novel biology.</title>
        <authorList>
            <person name="Wiegand S."/>
            <person name="Jogler M."/>
            <person name="Boedeker C."/>
            <person name="Pinto D."/>
            <person name="Vollmers J."/>
            <person name="Rivas-Marin E."/>
            <person name="Kohn T."/>
            <person name="Peeters S.H."/>
            <person name="Heuer A."/>
            <person name="Rast P."/>
            <person name="Oberbeckmann S."/>
            <person name="Bunk B."/>
            <person name="Jeske O."/>
            <person name="Meyerdierks A."/>
            <person name="Storesund J.E."/>
            <person name="Kallscheuer N."/>
            <person name="Luecker S."/>
            <person name="Lage O.M."/>
            <person name="Pohl T."/>
            <person name="Merkel B.J."/>
            <person name="Hornburger P."/>
            <person name="Mueller R.-W."/>
            <person name="Bruemmer F."/>
            <person name="Labrenz M."/>
            <person name="Spormann A.M."/>
            <person name="Op Den Camp H."/>
            <person name="Overmann J."/>
            <person name="Amann R."/>
            <person name="Jetten M.S.M."/>
            <person name="Mascher T."/>
            <person name="Medema M.H."/>
            <person name="Devos D.P."/>
            <person name="Kaster A.-K."/>
            <person name="Ovreas L."/>
            <person name="Rohde M."/>
            <person name="Galperin M.Y."/>
            <person name="Jogler C."/>
        </authorList>
    </citation>
    <scope>NUCLEOTIDE SEQUENCE [LARGE SCALE GENOMIC DNA]</scope>
    <source>
        <strain evidence="1 2">CA13</strain>
    </source>
</reference>
<comment type="caution">
    <text evidence="1">The sequence shown here is derived from an EMBL/GenBank/DDBJ whole genome shotgun (WGS) entry which is preliminary data.</text>
</comment>
<evidence type="ECO:0000313" key="1">
    <source>
        <dbReference type="EMBL" id="TWT84873.1"/>
    </source>
</evidence>
<evidence type="ECO:0000313" key="2">
    <source>
        <dbReference type="Proteomes" id="UP000315010"/>
    </source>
</evidence>
<organism evidence="1 2">
    <name type="scientific">Novipirellula herctigrandis</name>
    <dbReference type="NCBI Taxonomy" id="2527986"/>
    <lineage>
        <taxon>Bacteria</taxon>
        <taxon>Pseudomonadati</taxon>
        <taxon>Planctomycetota</taxon>
        <taxon>Planctomycetia</taxon>
        <taxon>Pirellulales</taxon>
        <taxon>Pirellulaceae</taxon>
        <taxon>Novipirellula</taxon>
    </lineage>
</organism>
<name>A0A5C5ZEB3_9BACT</name>
<dbReference type="AlphaFoldDB" id="A0A5C5ZEB3"/>